<keyword evidence="2" id="KW-0045">Antibiotic biosynthesis</keyword>
<feature type="domain" description="Fe2OG dioxygenase" evidence="4">
    <location>
        <begin position="174"/>
        <end position="276"/>
    </location>
</feature>
<dbReference type="InterPro" id="IPR026992">
    <property type="entry name" value="DIOX_N"/>
</dbReference>
<evidence type="ECO:0000256" key="3">
    <source>
        <dbReference type="RuleBase" id="RU003682"/>
    </source>
</evidence>
<organism evidence="5 6">
    <name type="scientific">Corynebacterium alimapuense</name>
    <dbReference type="NCBI Taxonomy" id="1576874"/>
    <lineage>
        <taxon>Bacteria</taxon>
        <taxon>Bacillati</taxon>
        <taxon>Actinomycetota</taxon>
        <taxon>Actinomycetes</taxon>
        <taxon>Mycobacteriales</taxon>
        <taxon>Corynebacteriaceae</taxon>
        <taxon>Corynebacterium</taxon>
    </lineage>
</organism>
<dbReference type="AlphaFoldDB" id="A0A3M8K614"/>
<dbReference type="PRINTS" id="PR00682">
    <property type="entry name" value="IPNSYNTHASE"/>
</dbReference>
<protein>
    <submittedName>
        <fullName evidence="5">Oxidoreductase</fullName>
    </submittedName>
</protein>
<dbReference type="Pfam" id="PF14226">
    <property type="entry name" value="DIOX_N"/>
    <property type="match status" value="1"/>
</dbReference>
<comment type="similarity">
    <text evidence="3">Belongs to the iron/ascorbate-dependent oxidoreductase family.</text>
</comment>
<dbReference type="GO" id="GO:0017000">
    <property type="term" value="P:antibiotic biosynthetic process"/>
    <property type="evidence" value="ECO:0007669"/>
    <property type="project" value="UniProtKB-KW"/>
</dbReference>
<evidence type="ECO:0000256" key="1">
    <source>
        <dbReference type="ARBA" id="ARBA00004792"/>
    </source>
</evidence>
<comment type="pathway">
    <text evidence="1">Antibiotic biosynthesis.</text>
</comment>
<keyword evidence="3" id="KW-0479">Metal-binding</keyword>
<sequence>MSHQDPTLPIISLDRLINGPGRAEEIAKLRQVTHEIGFFYLADHGVSRQLQEEMFVTAHEFFALPQEAKEEISNLNNPHYRGYSELGDERTQGKTDWREQIDYGADRPALTEGLDTHPWRVLEGPNPWPSAIPQMKELIDSWLAQLSDIGLDLLRAWAESLDQAPDYFDEIFTHPHPMMKLAHYPAPEAGGPGQGVGAHHDAGVLTLLLPEEGSSGLQVRHEGEWIDVEPIADHFVVNIGELLEAATDGYLVSTAHRVLPSAPGTSRYSIPFFLTPNLDARFPHLELPAELAQQAPGKGIDLNDQEIFDISGRNTLKSRLRAHPETTARYHAELAAAMS</sequence>
<dbReference type="InterPro" id="IPR044861">
    <property type="entry name" value="IPNS-like_FE2OG_OXY"/>
</dbReference>
<proteinExistence type="inferred from homology"/>
<keyword evidence="3" id="KW-0408">Iron</keyword>
<keyword evidence="3" id="KW-0560">Oxidoreductase</keyword>
<dbReference type="Gene3D" id="2.60.120.330">
    <property type="entry name" value="B-lactam Antibiotic, Isopenicillin N Synthase, Chain"/>
    <property type="match status" value="1"/>
</dbReference>
<dbReference type="OrthoDB" id="21825at2"/>
<dbReference type="InterPro" id="IPR050231">
    <property type="entry name" value="Iron_ascorbate_oxido_reductase"/>
</dbReference>
<dbReference type="GO" id="GO:0016491">
    <property type="term" value="F:oxidoreductase activity"/>
    <property type="evidence" value="ECO:0007669"/>
    <property type="project" value="UniProtKB-KW"/>
</dbReference>
<dbReference type="GO" id="GO:0046872">
    <property type="term" value="F:metal ion binding"/>
    <property type="evidence" value="ECO:0007669"/>
    <property type="project" value="UniProtKB-KW"/>
</dbReference>
<comment type="caution">
    <text evidence="5">The sequence shown here is derived from an EMBL/GenBank/DDBJ whole genome shotgun (WGS) entry which is preliminary data.</text>
</comment>
<dbReference type="Pfam" id="PF03171">
    <property type="entry name" value="2OG-FeII_Oxy"/>
    <property type="match status" value="1"/>
</dbReference>
<dbReference type="SUPFAM" id="SSF51197">
    <property type="entry name" value="Clavaminate synthase-like"/>
    <property type="match status" value="1"/>
</dbReference>
<reference evidence="5 6" key="1">
    <citation type="submission" date="2018-02" db="EMBL/GenBank/DDBJ databases">
        <title>Corynebacterium alimpuense sp. nov., a marine obligate actinomycete isolated from sediments of Valparaiso bay, Chile.</title>
        <authorList>
            <person name="Claverias F."/>
            <person name="Gonzales-Siles L."/>
            <person name="Salva-Serra F."/>
            <person name="Inganaes E."/>
            <person name="Molin K."/>
            <person name="Cumsille A."/>
            <person name="Undabarrena A."/>
            <person name="Couve E."/>
            <person name="Moore E.R.B."/>
            <person name="Gomila M."/>
            <person name="Camara B."/>
        </authorList>
    </citation>
    <scope>NUCLEOTIDE SEQUENCE [LARGE SCALE GENOMIC DNA]</scope>
    <source>
        <strain evidence="5 6">CCUG 69366</strain>
    </source>
</reference>
<dbReference type="PANTHER" id="PTHR47990">
    <property type="entry name" value="2-OXOGLUTARATE (2OG) AND FE(II)-DEPENDENT OXYGENASE SUPERFAMILY PROTEIN-RELATED"/>
    <property type="match status" value="1"/>
</dbReference>
<evidence type="ECO:0000256" key="2">
    <source>
        <dbReference type="ARBA" id="ARBA00023194"/>
    </source>
</evidence>
<dbReference type="RefSeq" id="WP_123048481.1">
    <property type="nucleotide sequence ID" value="NZ_PTJO01000005.1"/>
</dbReference>
<evidence type="ECO:0000313" key="6">
    <source>
        <dbReference type="Proteomes" id="UP000266975"/>
    </source>
</evidence>
<dbReference type="InterPro" id="IPR027443">
    <property type="entry name" value="IPNS-like_sf"/>
</dbReference>
<dbReference type="EMBL" id="PTJO01000005">
    <property type="protein sequence ID" value="RNE48550.1"/>
    <property type="molecule type" value="Genomic_DNA"/>
</dbReference>
<dbReference type="Proteomes" id="UP000266975">
    <property type="component" value="Unassembled WGS sequence"/>
</dbReference>
<dbReference type="InterPro" id="IPR005123">
    <property type="entry name" value="Oxoglu/Fe-dep_dioxygenase_dom"/>
</dbReference>
<name>A0A3M8K614_9CORY</name>
<accession>A0A3M8K614</accession>
<gene>
    <name evidence="5" type="ORF">C5L39_08660</name>
</gene>
<keyword evidence="6" id="KW-1185">Reference proteome</keyword>
<evidence type="ECO:0000313" key="5">
    <source>
        <dbReference type="EMBL" id="RNE48550.1"/>
    </source>
</evidence>
<evidence type="ECO:0000259" key="4">
    <source>
        <dbReference type="PROSITE" id="PS51471"/>
    </source>
</evidence>
<dbReference type="PROSITE" id="PS51471">
    <property type="entry name" value="FE2OG_OXY"/>
    <property type="match status" value="1"/>
</dbReference>